<sequence>MQLRPGLVLEYKINIEFLASFLHKKYAGKVLYTILNVDNSKLTYKVSTDENLLLARDVSEIDIEKIVLMKIEPGVYEHDLSQNFGSNFPIIPKKYIDVINSKGMSQVNVDNLFKNFPLNVTRFDVGITDAVCDAGSIKSYKFSIVGKKDFINLEVNMFFDVESGVLVRLLEKGKLMLIKLNIDNQLSKISYSNIR</sequence>
<gene>
    <name evidence="1" type="ORF">SJAV_25270</name>
</gene>
<dbReference type="EMBL" id="AP031322">
    <property type="protein sequence ID" value="BFH74583.1"/>
    <property type="molecule type" value="Genomic_DNA"/>
</dbReference>
<evidence type="ECO:0000313" key="1">
    <source>
        <dbReference type="EMBL" id="BFH74583.1"/>
    </source>
</evidence>
<name>A0AAT9GUH9_9CREN</name>
<dbReference type="KEGG" id="sjv:SJAV_25270"/>
<reference evidence="1" key="1">
    <citation type="submission" date="2024-03" db="EMBL/GenBank/DDBJ databases">
        <title>Complete genome sequence of Sulfurisphaera javensis strain KD-1.</title>
        <authorList>
            <person name="Sakai H."/>
            <person name="Nur N."/>
            <person name="Suwanto A."/>
            <person name="Kurosawa N."/>
        </authorList>
    </citation>
    <scope>NUCLEOTIDE SEQUENCE</scope>
    <source>
        <strain evidence="1">KD-1</strain>
    </source>
</reference>
<dbReference type="AlphaFoldDB" id="A0AAT9GUH9"/>
<organism evidence="1">
    <name type="scientific">Sulfurisphaera javensis</name>
    <dbReference type="NCBI Taxonomy" id="2049879"/>
    <lineage>
        <taxon>Archaea</taxon>
        <taxon>Thermoproteota</taxon>
        <taxon>Thermoprotei</taxon>
        <taxon>Sulfolobales</taxon>
        <taxon>Sulfolobaceae</taxon>
        <taxon>Sulfurisphaera</taxon>
    </lineage>
</organism>
<accession>A0AAT9GUH9</accession>
<protein>
    <submittedName>
        <fullName evidence="1">Uncharacterized protein</fullName>
    </submittedName>
</protein>
<dbReference type="RefSeq" id="WP_369610082.1">
    <property type="nucleotide sequence ID" value="NZ_AP031322.1"/>
</dbReference>
<proteinExistence type="predicted"/>
<dbReference type="GeneID" id="92355485"/>